<dbReference type="CDD" id="cd00405">
    <property type="entry name" value="PRAI"/>
    <property type="match status" value="1"/>
</dbReference>
<dbReference type="InterPro" id="IPR001240">
    <property type="entry name" value="PRAI_dom"/>
</dbReference>
<comment type="similarity">
    <text evidence="9">Belongs to the TrpF family.</text>
</comment>
<comment type="pathway">
    <text evidence="2 9">Amino-acid biosynthesis; L-tryptophan biosynthesis; L-tryptophan from chorismate: step 3/5.</text>
</comment>
<dbReference type="Proteomes" id="UP000076481">
    <property type="component" value="Unassembled WGS sequence"/>
</dbReference>
<evidence type="ECO:0000313" key="12">
    <source>
        <dbReference type="Proteomes" id="UP000076481"/>
    </source>
</evidence>
<name>A0A165LDH9_PELLU</name>
<dbReference type="InterPro" id="IPR011060">
    <property type="entry name" value="RibuloseP-bd_barrel"/>
</dbReference>
<organism evidence="11 12">
    <name type="scientific">Pelodictyon luteolum</name>
    <dbReference type="NCBI Taxonomy" id="1100"/>
    <lineage>
        <taxon>Bacteria</taxon>
        <taxon>Pseudomonadati</taxon>
        <taxon>Chlorobiota</taxon>
        <taxon>Chlorobiia</taxon>
        <taxon>Chlorobiales</taxon>
        <taxon>Chlorobiaceae</taxon>
        <taxon>Chlorobium/Pelodictyon group</taxon>
        <taxon>Pelodictyon</taxon>
    </lineage>
</organism>
<reference evidence="11 12" key="1">
    <citation type="submission" date="2016-03" db="EMBL/GenBank/DDBJ databases">
        <title>Speciation and ecological success in dimly lit waters: horizontal gene transfer in a green sulfur bacteria bloom unveiled by metagenomic assembly.</title>
        <authorList>
            <person name="Llorens-Mares T."/>
            <person name="Liu Z."/>
            <person name="Allen L.Z."/>
            <person name="Rusch D.B."/>
            <person name="Craig M.T."/>
            <person name="Dupont C.L."/>
            <person name="Bryant D.A."/>
            <person name="Casamayor E.O."/>
        </authorList>
    </citation>
    <scope>NUCLEOTIDE SEQUENCE [LARGE SCALE GENOMIC DNA]</scope>
    <source>
        <strain evidence="11">CIII</strain>
    </source>
</reference>
<dbReference type="RefSeq" id="WP_303682088.1">
    <property type="nucleotide sequence ID" value="NZ_LVWG01000033.1"/>
</dbReference>
<evidence type="ECO:0000256" key="6">
    <source>
        <dbReference type="ARBA" id="ARBA00022822"/>
    </source>
</evidence>
<keyword evidence="8 9" id="KW-0413">Isomerase</keyword>
<evidence type="ECO:0000313" key="11">
    <source>
        <dbReference type="EMBL" id="KZK73888.1"/>
    </source>
</evidence>
<dbReference type="InterPro" id="IPR044643">
    <property type="entry name" value="TrpF_fam"/>
</dbReference>
<comment type="caution">
    <text evidence="11">The sequence shown here is derived from an EMBL/GenBank/DDBJ whole genome shotgun (WGS) entry which is preliminary data.</text>
</comment>
<gene>
    <name evidence="9" type="primary">trpF</name>
    <name evidence="11" type="ORF">A3K90_03615</name>
</gene>
<evidence type="ECO:0000259" key="10">
    <source>
        <dbReference type="Pfam" id="PF00697"/>
    </source>
</evidence>
<proteinExistence type="inferred from homology"/>
<evidence type="ECO:0000256" key="1">
    <source>
        <dbReference type="ARBA" id="ARBA00001164"/>
    </source>
</evidence>
<dbReference type="AlphaFoldDB" id="A0A165LDH9"/>
<protein>
    <recommendedName>
        <fullName evidence="4 9">N-(5'-phosphoribosyl)anthranilate isomerase</fullName>
        <shortName evidence="9">PRAI</shortName>
        <ecNumber evidence="3 9">5.3.1.24</ecNumber>
    </recommendedName>
</protein>
<dbReference type="Gene3D" id="3.20.20.70">
    <property type="entry name" value="Aldolase class I"/>
    <property type="match status" value="1"/>
</dbReference>
<dbReference type="GO" id="GO:0004640">
    <property type="term" value="F:phosphoribosylanthranilate isomerase activity"/>
    <property type="evidence" value="ECO:0007669"/>
    <property type="project" value="UniProtKB-UniRule"/>
</dbReference>
<feature type="domain" description="N-(5'phosphoribosyl) anthranilate isomerase (PRAI)" evidence="10">
    <location>
        <begin position="4"/>
        <end position="209"/>
    </location>
</feature>
<dbReference type="HAMAP" id="MF_00135">
    <property type="entry name" value="PRAI"/>
    <property type="match status" value="1"/>
</dbReference>
<dbReference type="EMBL" id="LVWG01000033">
    <property type="protein sequence ID" value="KZK73888.1"/>
    <property type="molecule type" value="Genomic_DNA"/>
</dbReference>
<dbReference type="UniPathway" id="UPA00035">
    <property type="reaction ID" value="UER00042"/>
</dbReference>
<evidence type="ECO:0000256" key="2">
    <source>
        <dbReference type="ARBA" id="ARBA00004664"/>
    </source>
</evidence>
<dbReference type="SUPFAM" id="SSF51366">
    <property type="entry name" value="Ribulose-phoshate binding barrel"/>
    <property type="match status" value="1"/>
</dbReference>
<accession>A0A165LDH9</accession>
<evidence type="ECO:0000256" key="5">
    <source>
        <dbReference type="ARBA" id="ARBA00022605"/>
    </source>
</evidence>
<evidence type="ECO:0000256" key="8">
    <source>
        <dbReference type="ARBA" id="ARBA00023235"/>
    </source>
</evidence>
<comment type="catalytic activity">
    <reaction evidence="1 9">
        <text>N-(5-phospho-beta-D-ribosyl)anthranilate = 1-(2-carboxyphenylamino)-1-deoxy-D-ribulose 5-phosphate</text>
        <dbReference type="Rhea" id="RHEA:21540"/>
        <dbReference type="ChEBI" id="CHEBI:18277"/>
        <dbReference type="ChEBI" id="CHEBI:58613"/>
        <dbReference type="EC" id="5.3.1.24"/>
    </reaction>
</comment>
<evidence type="ECO:0000256" key="7">
    <source>
        <dbReference type="ARBA" id="ARBA00023141"/>
    </source>
</evidence>
<evidence type="ECO:0000256" key="4">
    <source>
        <dbReference type="ARBA" id="ARBA00022272"/>
    </source>
</evidence>
<dbReference type="InterPro" id="IPR013785">
    <property type="entry name" value="Aldolase_TIM"/>
</dbReference>
<sequence>MTRIKICGITRMEDALSAARCGADALGFNFSQQSPRCVTTDAARSLVRGLPPFLEAVGVFVEQPPEEVEEICRYCGLGMAQLHGSRYGDMETNAVKGVRVLKVFRPEAGFTPDVVRSFQQATGVSAFLFDTYRPGMEGGTGALMEETMAEMIFSALPEGCFGVLAGGLNPDNVGEAIRTLHPYAVDTASGVEAAPGRKDKLKMQAFVQAVRQADRS</sequence>
<keyword evidence="7 9" id="KW-0057">Aromatic amino acid biosynthesis</keyword>
<dbReference type="PANTHER" id="PTHR42894:SF1">
    <property type="entry name" value="N-(5'-PHOSPHORIBOSYL)ANTHRANILATE ISOMERASE"/>
    <property type="match status" value="1"/>
</dbReference>
<dbReference type="PANTHER" id="PTHR42894">
    <property type="entry name" value="N-(5'-PHOSPHORIBOSYL)ANTHRANILATE ISOMERASE"/>
    <property type="match status" value="1"/>
</dbReference>
<dbReference type="GO" id="GO:0000162">
    <property type="term" value="P:L-tryptophan biosynthetic process"/>
    <property type="evidence" value="ECO:0007669"/>
    <property type="project" value="UniProtKB-UniRule"/>
</dbReference>
<dbReference type="EC" id="5.3.1.24" evidence="3 9"/>
<evidence type="ECO:0000256" key="3">
    <source>
        <dbReference type="ARBA" id="ARBA00012572"/>
    </source>
</evidence>
<keyword evidence="6 9" id="KW-0822">Tryptophan biosynthesis</keyword>
<keyword evidence="5 9" id="KW-0028">Amino-acid biosynthesis</keyword>
<evidence type="ECO:0000256" key="9">
    <source>
        <dbReference type="HAMAP-Rule" id="MF_00135"/>
    </source>
</evidence>
<dbReference type="Pfam" id="PF00697">
    <property type="entry name" value="PRAI"/>
    <property type="match status" value="1"/>
</dbReference>